<dbReference type="EMBL" id="JAVXUO010000311">
    <property type="protein sequence ID" value="KAK2993450.1"/>
    <property type="molecule type" value="Genomic_DNA"/>
</dbReference>
<accession>A0AA88UPQ4</accession>
<keyword evidence="3" id="KW-1185">Reference proteome</keyword>
<sequence>MRSGSRIRRRYIAWRRGTKIHLFSSSFRGVHSRVARTITQQKIGVLVSSLWYRNRQNKIFRLILEMEVSYNYTRLMLDMYKSCFLIVKYLNE</sequence>
<evidence type="ECO:0000256" key="1">
    <source>
        <dbReference type="ARBA" id="ARBA00035295"/>
    </source>
</evidence>
<organism evidence="2 3">
    <name type="scientific">Escallonia rubra</name>
    <dbReference type="NCBI Taxonomy" id="112253"/>
    <lineage>
        <taxon>Eukaryota</taxon>
        <taxon>Viridiplantae</taxon>
        <taxon>Streptophyta</taxon>
        <taxon>Embryophyta</taxon>
        <taxon>Tracheophyta</taxon>
        <taxon>Spermatophyta</taxon>
        <taxon>Magnoliopsida</taxon>
        <taxon>eudicotyledons</taxon>
        <taxon>Gunneridae</taxon>
        <taxon>Pentapetalae</taxon>
        <taxon>asterids</taxon>
        <taxon>campanulids</taxon>
        <taxon>Escalloniales</taxon>
        <taxon>Escalloniaceae</taxon>
        <taxon>Escallonia</taxon>
    </lineage>
</organism>
<reference evidence="2" key="1">
    <citation type="submission" date="2022-12" db="EMBL/GenBank/DDBJ databases">
        <title>Draft genome assemblies for two species of Escallonia (Escalloniales).</title>
        <authorList>
            <person name="Chanderbali A."/>
            <person name="Dervinis C."/>
            <person name="Anghel I."/>
            <person name="Soltis D."/>
            <person name="Soltis P."/>
            <person name="Zapata F."/>
        </authorList>
    </citation>
    <scope>NUCLEOTIDE SEQUENCE</scope>
    <source>
        <strain evidence="2">UCBG92.1500</strain>
        <tissue evidence="2">Leaf</tissue>
    </source>
</reference>
<gene>
    <name evidence="2" type="ORF">RJ640_005144</name>
</gene>
<dbReference type="InterPro" id="IPR035566">
    <property type="entry name" value="Ribosomal_protein_bL20_C"/>
</dbReference>
<evidence type="ECO:0000313" key="3">
    <source>
        <dbReference type="Proteomes" id="UP001187471"/>
    </source>
</evidence>
<dbReference type="Proteomes" id="UP001187471">
    <property type="component" value="Unassembled WGS sequence"/>
</dbReference>
<protein>
    <recommendedName>
        <fullName evidence="1">Large ribosomal subunit protein bL20c</fullName>
    </recommendedName>
</protein>
<dbReference type="AlphaFoldDB" id="A0AA88UPQ4"/>
<name>A0AA88UPQ4_9ASTE</name>
<proteinExistence type="predicted"/>
<dbReference type="SUPFAM" id="SSF74731">
    <property type="entry name" value="Ribosomal protein L20"/>
    <property type="match status" value="1"/>
</dbReference>
<comment type="caution">
    <text evidence="2">The sequence shown here is derived from an EMBL/GenBank/DDBJ whole genome shotgun (WGS) entry which is preliminary data.</text>
</comment>
<evidence type="ECO:0000313" key="2">
    <source>
        <dbReference type="EMBL" id="KAK2993450.1"/>
    </source>
</evidence>